<evidence type="ECO:0000313" key="1">
    <source>
        <dbReference type="EMBL" id="MCS4532710.1"/>
    </source>
</evidence>
<sequence>MKKILSVILLACLVAIGYLYYTPYIAIKNLARAAEVQDVDEVAKYIDSTSIKTSLSEQINTMMTKELMSNDEVKNNPLSVLALGLFTPLFDAASTTISTPEGITQLFNGKNPLNANNEENEALINLGNNRLSSAETEYIDVNTFNVYIRNPENEKITLVFERNGLIGWKMVKMRLPDFKVAH</sequence>
<comment type="caution">
    <text evidence="1">The sequence shown here is derived from an EMBL/GenBank/DDBJ whole genome shotgun (WGS) entry which is preliminary data.</text>
</comment>
<accession>A0ABT2FAW7</accession>
<protein>
    <submittedName>
        <fullName evidence="1">DUF2939 domain-containing protein</fullName>
    </submittedName>
</protein>
<dbReference type="Pfam" id="PF11159">
    <property type="entry name" value="DUF2939"/>
    <property type="match status" value="1"/>
</dbReference>
<reference evidence="1" key="2">
    <citation type="journal article" date="2023" name="Curr. Microbiol.">
        <title>Neisseria montereyensis sp. nov., Isolated from Oropharynx of California Sea Lion (Zalophus californianus): Genomic, Phylogenetic, and Phenotypic Study.</title>
        <authorList>
            <person name="Volokhov D.V."/>
            <person name="Zagorodnyaya T.A."/>
            <person name="Furtak V.A."/>
            <person name="Nattanmai G."/>
            <person name="Randall L."/>
            <person name="Jose S."/>
            <person name="Gao Y."/>
            <person name="Gulland F.M."/>
            <person name="Eisenberg T."/>
            <person name="Delmonte P."/>
            <person name="Blom J."/>
            <person name="Mitchell K.K."/>
        </authorList>
    </citation>
    <scope>NUCLEOTIDE SEQUENCE</scope>
    <source>
        <strain evidence="1">CSL10203-ORH2</strain>
    </source>
</reference>
<dbReference type="InterPro" id="IPR021330">
    <property type="entry name" value="DUF2939"/>
</dbReference>
<dbReference type="EMBL" id="JANUXW010000001">
    <property type="protein sequence ID" value="MCS4532710.1"/>
    <property type="molecule type" value="Genomic_DNA"/>
</dbReference>
<keyword evidence="2" id="KW-1185">Reference proteome</keyword>
<name>A0ABT2FAW7_9NEIS</name>
<evidence type="ECO:0000313" key="2">
    <source>
        <dbReference type="Proteomes" id="UP001166947"/>
    </source>
</evidence>
<reference evidence="1" key="1">
    <citation type="submission" date="2022-08" db="EMBL/GenBank/DDBJ databases">
        <authorList>
            <person name="Volokhov D.V."/>
            <person name="Furtak V.A."/>
            <person name="Zagorodnyaya T.A."/>
        </authorList>
    </citation>
    <scope>NUCLEOTIDE SEQUENCE</scope>
    <source>
        <strain evidence="1">CSL10203-ORH2</strain>
    </source>
</reference>
<dbReference type="RefSeq" id="WP_259290547.1">
    <property type="nucleotide sequence ID" value="NZ_JANUXW010000001.1"/>
</dbReference>
<dbReference type="Proteomes" id="UP001166947">
    <property type="component" value="Unassembled WGS sequence"/>
</dbReference>
<organism evidence="1 2">
    <name type="scientific">Neisseria montereyensis</name>
    <dbReference type="NCBI Taxonomy" id="2973938"/>
    <lineage>
        <taxon>Bacteria</taxon>
        <taxon>Pseudomonadati</taxon>
        <taxon>Pseudomonadota</taxon>
        <taxon>Betaproteobacteria</taxon>
        <taxon>Neisseriales</taxon>
        <taxon>Neisseriaceae</taxon>
        <taxon>Neisseria</taxon>
    </lineage>
</organism>
<proteinExistence type="predicted"/>
<gene>
    <name evidence="1" type="ORF">NXS09_00125</name>
</gene>